<accession>E9J0D1</accession>
<dbReference type="EMBL" id="GL767449">
    <property type="protein sequence ID" value="EFZ13722.1"/>
    <property type="molecule type" value="Genomic_DNA"/>
</dbReference>
<evidence type="ECO:0000313" key="1">
    <source>
        <dbReference type="EMBL" id="EFZ13722.1"/>
    </source>
</evidence>
<reference evidence="1" key="1">
    <citation type="journal article" date="2011" name="Proc. Natl. Acad. Sci. U.S.A.">
        <title>The genome of the fire ant Solenopsis invicta.</title>
        <authorList>
            <person name="Wurm Y."/>
            <person name="Wang J."/>
            <person name="Riba-Grognuz O."/>
            <person name="Corona M."/>
            <person name="Nygaard S."/>
            <person name="Hunt B.G."/>
            <person name="Ingram K.K."/>
            <person name="Falquet L."/>
            <person name="Nipitwattanaphon M."/>
            <person name="Gotzek D."/>
            <person name="Dijkstra M.B."/>
            <person name="Oettler J."/>
            <person name="Comtesse F."/>
            <person name="Shih C.J."/>
            <person name="Wu W.J."/>
            <person name="Yang C.C."/>
            <person name="Thomas J."/>
            <person name="Beaudoing E."/>
            <person name="Pradervand S."/>
            <person name="Flegel V."/>
            <person name="Cook E.D."/>
            <person name="Fabbretti R."/>
            <person name="Stockinger H."/>
            <person name="Long L."/>
            <person name="Farmerie W.G."/>
            <person name="Oakey J."/>
            <person name="Boomsma J.J."/>
            <person name="Pamilo P."/>
            <person name="Yi S.V."/>
            <person name="Heinze J."/>
            <person name="Goodisman M.A."/>
            <person name="Farinelli L."/>
            <person name="Harshman K."/>
            <person name="Hulo N."/>
            <person name="Cerutti L."/>
            <person name="Xenarios I."/>
            <person name="Shoemaker D."/>
            <person name="Keller L."/>
        </authorList>
    </citation>
    <scope>NUCLEOTIDE SEQUENCE [LARGE SCALE GENOMIC DNA]</scope>
</reference>
<organism>
    <name type="scientific">Solenopsis invicta</name>
    <name type="common">Red imported fire ant</name>
    <name type="synonym">Solenopsis wagneri</name>
    <dbReference type="NCBI Taxonomy" id="13686"/>
    <lineage>
        <taxon>Eukaryota</taxon>
        <taxon>Metazoa</taxon>
        <taxon>Ecdysozoa</taxon>
        <taxon>Arthropoda</taxon>
        <taxon>Hexapoda</taxon>
        <taxon>Insecta</taxon>
        <taxon>Pterygota</taxon>
        <taxon>Neoptera</taxon>
        <taxon>Endopterygota</taxon>
        <taxon>Hymenoptera</taxon>
        <taxon>Apocrita</taxon>
        <taxon>Aculeata</taxon>
        <taxon>Formicoidea</taxon>
        <taxon>Formicidae</taxon>
        <taxon>Myrmicinae</taxon>
        <taxon>Solenopsis</taxon>
    </lineage>
</organism>
<dbReference type="OMA" id="HITIIAN"/>
<name>E9J0D1_SOLIN</name>
<dbReference type="HOGENOM" id="CLU_1471825_0_0_1"/>
<proteinExistence type="predicted"/>
<protein>
    <submittedName>
        <fullName evidence="1">Uncharacterized protein</fullName>
    </submittedName>
</protein>
<dbReference type="AlphaFoldDB" id="E9J0D1"/>
<gene>
    <name evidence="1" type="ORF">SINV_80045</name>
</gene>
<sequence length="184" mass="21762">MPKKISRIRHFNPKWEKKSDHRVSISLKINSWMVDATQDKNNFYDAYCKVCKLCIKSHKSDLIRHIESVMYKNNMKSLNSDKDQQKLTSRGHVVIHSSKRKRNELLLALDIELYSSVRNINHLSELYSRISNNSVKLHKTKCSLLVKKKKYLFYEKMCQTKNEGNNKLYKKGHIHILPNFNTLV</sequence>
<feature type="non-terminal residue" evidence="1">
    <location>
        <position position="184"/>
    </location>
</feature>